<dbReference type="AlphaFoldDB" id="A0A391P3W1"/>
<evidence type="ECO:0000313" key="2">
    <source>
        <dbReference type="EMBL" id="GCA65438.1"/>
    </source>
</evidence>
<feature type="chain" id="PRO_5017326707" evidence="1">
    <location>
        <begin position="26"/>
        <end position="68"/>
    </location>
</feature>
<keyword evidence="3" id="KW-1185">Reference proteome</keyword>
<reference evidence="2 3" key="1">
    <citation type="journal article" date="2018" name="PLoS ONE">
        <title>The draft genome of Kipferlia bialata reveals reductive genome evolution in fornicate parasites.</title>
        <authorList>
            <person name="Tanifuji G."/>
            <person name="Takabayashi S."/>
            <person name="Kume K."/>
            <person name="Takagi M."/>
            <person name="Nakayama T."/>
            <person name="Kamikawa R."/>
            <person name="Inagaki Y."/>
            <person name="Hashimoto T."/>
        </authorList>
    </citation>
    <scope>NUCLEOTIDE SEQUENCE [LARGE SCALE GENOMIC DNA]</scope>
    <source>
        <strain evidence="2">NY0173</strain>
    </source>
</reference>
<dbReference type="PROSITE" id="PS51257">
    <property type="entry name" value="PROKAR_LIPOPROTEIN"/>
    <property type="match status" value="1"/>
</dbReference>
<dbReference type="Proteomes" id="UP000265618">
    <property type="component" value="Unassembled WGS sequence"/>
</dbReference>
<sequence length="68" mass="7517">MRASLVAIVLLGLALSAGCAVVTEAEDLEALEIFYEFLKGDYWTVTWPWSAAEEVYDADPCVGKHMHI</sequence>
<proteinExistence type="predicted"/>
<comment type="caution">
    <text evidence="2">The sequence shown here is derived from an EMBL/GenBank/DDBJ whole genome shotgun (WGS) entry which is preliminary data.</text>
</comment>
<feature type="signal peptide" evidence="1">
    <location>
        <begin position="1"/>
        <end position="25"/>
    </location>
</feature>
<protein>
    <submittedName>
        <fullName evidence="2">Uncharacterized protein</fullName>
    </submittedName>
</protein>
<organism evidence="2 3">
    <name type="scientific">Kipferlia bialata</name>
    <dbReference type="NCBI Taxonomy" id="797122"/>
    <lineage>
        <taxon>Eukaryota</taxon>
        <taxon>Metamonada</taxon>
        <taxon>Carpediemonas-like organisms</taxon>
        <taxon>Kipferlia</taxon>
    </lineage>
</organism>
<dbReference type="EMBL" id="BDIP01011140">
    <property type="protein sequence ID" value="GCA65438.1"/>
    <property type="molecule type" value="Genomic_DNA"/>
</dbReference>
<evidence type="ECO:0000256" key="1">
    <source>
        <dbReference type="SAM" id="SignalP"/>
    </source>
</evidence>
<accession>A0A391P3W1</accession>
<gene>
    <name evidence="2" type="ORF">KIPB_017130</name>
</gene>
<keyword evidence="1" id="KW-0732">Signal</keyword>
<name>A0A391P3W1_9EUKA</name>
<evidence type="ECO:0000313" key="3">
    <source>
        <dbReference type="Proteomes" id="UP000265618"/>
    </source>
</evidence>